<comment type="caution">
    <text evidence="3">The sequence shown here is derived from an EMBL/GenBank/DDBJ whole genome shotgun (WGS) entry which is preliminary data.</text>
</comment>
<proteinExistence type="predicted"/>
<evidence type="ECO:0000313" key="3">
    <source>
        <dbReference type="EMBL" id="KAL0563946.1"/>
    </source>
</evidence>
<name>A0ABR3EM26_9AGAR</name>
<reference evidence="3 4" key="1">
    <citation type="submission" date="2024-02" db="EMBL/GenBank/DDBJ databases">
        <title>A draft genome for the cacao thread blight pathogen Marasmius crinis-equi.</title>
        <authorList>
            <person name="Cohen S.P."/>
            <person name="Baruah I.K."/>
            <person name="Amoako-Attah I."/>
            <person name="Bukari Y."/>
            <person name="Meinhardt L.W."/>
            <person name="Bailey B.A."/>
        </authorList>
    </citation>
    <scope>NUCLEOTIDE SEQUENCE [LARGE SCALE GENOMIC DNA]</scope>
    <source>
        <strain evidence="3 4">GH-76</strain>
    </source>
</reference>
<sequence>MTSEMEMEMEMETERLCSRPGCRFPFHRGTNSRCSHSWHYHNSTYRFTYKSNKNEQKRVLERDGPDGKVPCPCGNVAHFRYNAENVRLNCQKANHAHLRDDEKPDIPETSPHLDNMEIQDEALPEDLNDEIALAVYQQPAGRNDDENTGITATSPVAVEEDSAMQDDIWPEDIEEAPGELEQAMDGGAAFDEDSIMGSGGRSDGAQIARSPGTSWGSSSLHDHEEVPLKNLTLPSDMEVDIDDDKTGSFQDDFPAEIDHFAGKKKCCSVPGCKFPYDKHPRHKSDHHTLKYMVRSSDGSEKDVFRDRPDAKVACFCGSELHARHNVHVLRSICKRPVHPDPTDPVLSLSDKYQDKELEQCRLMEMAAQRAPLVQTQLSRDDPCQMTAVKTVDQILLNDGEPTESTSSIPPTIYETPPASPTLSNIEGISSFPQTSGTYGEENGGQDSHLEALYNRYFQVDNSVQTSDDPSPLASYEYDIARRRLKSYNTFVKPKLHQVICLSCQKIVGIRGSRTHQLGHNRNRTGGRATVLLPATTEFIELLETVGAQEIDEIPPGPLPPLDFVTPFTGWKCLECGHMGKGDSNRYSHMSGHGRSAADTEVVQLIKVGSGFRGTDVFYEVEVQDAIERSDMLLAILETVEREKLRTHSQAFLGANDKAKQNPVFALLRWDELLQNVDVGTLKEMANSTYHASRNSLRQLRKLCRIYYSGIVPLLKQLPDETLTYIRSWKQGQSERQCFQHPQEHGTVTKDADMTLRFLCFLFLANDHPLDGFDVPLHSKSTMLLKELIGYLEDITFDNPAEDPDPDSELLMLLHDVVWSIVATPSPAYIRDASMLQWCLRATTALQILFLRNDYRNMQAAYVNQVQRYLTTGSPVLFTSLRQSMYKLKGIVKQGLPTQKFTWNGDRSVISFDGYPIILKEFFDSFTFTIQRLEANIVELFEGWPYYDSTLDEIKRRTVPLTSHCKEWYTDILSNEEDGFSLFEIDKNGFKTHRMRFLGWMCNNPKYVARSESGEAVGKKAFWDWLGKLDEVMASLYYLILSTGGGGARGTEFENLLYANEPLQQRNIFIVNGLVTNIAHYSKSLALTGHLKRVLRTPDPIVSQYTLLVYGVASFATGSIGFETELMERANAQRYFYHMFLKDGKPLNISQFSKIVGDFNAHAVNVEMKIADYRQFMTAIQVAFVGSAILDPQSEKNLNIRATHALFGRTVAVGRASYGADDKTAAFGFSDDLHSEMQRISLAWHEVIGLAHPQLVSRQLSMGTNGLPTQESSQAFAEKITKALGQQIEALGEKLQAQLLNVKELQTNTNGLLEQLLEAVNSLTREVRDRSNQ</sequence>
<keyword evidence="1" id="KW-0175">Coiled coil</keyword>
<evidence type="ECO:0008006" key="5">
    <source>
        <dbReference type="Google" id="ProtNLM"/>
    </source>
</evidence>
<feature type="coiled-coil region" evidence="1">
    <location>
        <begin position="1287"/>
        <end position="1332"/>
    </location>
</feature>
<evidence type="ECO:0000256" key="1">
    <source>
        <dbReference type="SAM" id="Coils"/>
    </source>
</evidence>
<accession>A0ABR3EM26</accession>
<dbReference type="Proteomes" id="UP001465976">
    <property type="component" value="Unassembled WGS sequence"/>
</dbReference>
<organism evidence="3 4">
    <name type="scientific">Marasmius crinis-equi</name>
    <dbReference type="NCBI Taxonomy" id="585013"/>
    <lineage>
        <taxon>Eukaryota</taxon>
        <taxon>Fungi</taxon>
        <taxon>Dikarya</taxon>
        <taxon>Basidiomycota</taxon>
        <taxon>Agaricomycotina</taxon>
        <taxon>Agaricomycetes</taxon>
        <taxon>Agaricomycetidae</taxon>
        <taxon>Agaricales</taxon>
        <taxon>Marasmiineae</taxon>
        <taxon>Marasmiaceae</taxon>
        <taxon>Marasmius</taxon>
    </lineage>
</organism>
<feature type="region of interest" description="Disordered" evidence="2">
    <location>
        <begin position="197"/>
        <end position="223"/>
    </location>
</feature>
<keyword evidence="4" id="KW-1185">Reference proteome</keyword>
<evidence type="ECO:0000256" key="2">
    <source>
        <dbReference type="SAM" id="MobiDB-lite"/>
    </source>
</evidence>
<gene>
    <name evidence="3" type="ORF">V5O48_018111</name>
</gene>
<dbReference type="EMBL" id="JBAHYK010003094">
    <property type="protein sequence ID" value="KAL0563946.1"/>
    <property type="molecule type" value="Genomic_DNA"/>
</dbReference>
<evidence type="ECO:0000313" key="4">
    <source>
        <dbReference type="Proteomes" id="UP001465976"/>
    </source>
</evidence>
<protein>
    <recommendedName>
        <fullName evidence="5">C2H2-type domain-containing protein</fullName>
    </recommendedName>
</protein>